<protein>
    <recommendedName>
        <fullName evidence="3">DUF2971 domain-containing protein</fullName>
    </recommendedName>
</protein>
<dbReference type="Proteomes" id="UP000557193">
    <property type="component" value="Unassembled WGS sequence"/>
</dbReference>
<keyword evidence="2" id="KW-1185">Reference proteome</keyword>
<gene>
    <name evidence="1" type="ORF">HNP49_001424</name>
</gene>
<dbReference type="RefSeq" id="WP_184681869.1">
    <property type="nucleotide sequence ID" value="NZ_JACHLL010000002.1"/>
</dbReference>
<name>A0A7X0ERD9_9PSED</name>
<dbReference type="EMBL" id="JACHLL010000002">
    <property type="protein sequence ID" value="MBB6341267.1"/>
    <property type="molecule type" value="Genomic_DNA"/>
</dbReference>
<accession>A0A7X0ERD9</accession>
<proteinExistence type="predicted"/>
<reference evidence="1 2" key="1">
    <citation type="submission" date="2020-08" db="EMBL/GenBank/DDBJ databases">
        <title>Functional genomics of gut bacteria from endangered species of beetles.</title>
        <authorList>
            <person name="Carlos-Shanley C."/>
        </authorList>
    </citation>
    <scope>NUCLEOTIDE SEQUENCE [LARGE SCALE GENOMIC DNA]</scope>
    <source>
        <strain evidence="1 2">S00202</strain>
    </source>
</reference>
<organism evidence="1 2">
    <name type="scientific">Pseudomonas fluvialis</name>
    <dbReference type="NCBI Taxonomy" id="1793966"/>
    <lineage>
        <taxon>Bacteria</taxon>
        <taxon>Pseudomonadati</taxon>
        <taxon>Pseudomonadota</taxon>
        <taxon>Gammaproteobacteria</taxon>
        <taxon>Pseudomonadales</taxon>
        <taxon>Pseudomonadaceae</taxon>
        <taxon>Pseudomonas</taxon>
    </lineage>
</organism>
<evidence type="ECO:0008006" key="3">
    <source>
        <dbReference type="Google" id="ProtNLM"/>
    </source>
</evidence>
<sequence length="252" mass="28788">MKALQDPHLETPHGNAAVWRYMAQWKLEKLLQDRALFFPNASRLSDQYEVSIPASTLKAKRDELAASGLQGQSLEAALAAFHWECNPLKEQVLVNCWSLSAHESYALWKIYLGGERNGVAIRSTVSSLRRALLQGDDDYPQDFYLAKVQYRRHLTVAQTERLAVITTKKPFYDFEKELRLFILDGQDNRPKGQHAPFDASQGRNVRIDLPLLIQQVYVSPFADPGYAEQVSQRLHEAGLNPLLLRQSEIRDR</sequence>
<evidence type="ECO:0000313" key="1">
    <source>
        <dbReference type="EMBL" id="MBB6341267.1"/>
    </source>
</evidence>
<dbReference type="AlphaFoldDB" id="A0A7X0ERD9"/>
<evidence type="ECO:0000313" key="2">
    <source>
        <dbReference type="Proteomes" id="UP000557193"/>
    </source>
</evidence>
<comment type="caution">
    <text evidence="1">The sequence shown here is derived from an EMBL/GenBank/DDBJ whole genome shotgun (WGS) entry which is preliminary data.</text>
</comment>